<comment type="caution">
    <text evidence="1">The sequence shown here is derived from an EMBL/GenBank/DDBJ whole genome shotgun (WGS) entry which is preliminary data.</text>
</comment>
<dbReference type="EMBL" id="LVZM01008649">
    <property type="protein sequence ID" value="OUC45695.1"/>
    <property type="molecule type" value="Genomic_DNA"/>
</dbReference>
<name>A0A1Y3EL55_9BILA</name>
<reference evidence="1 2" key="1">
    <citation type="submission" date="2015-04" db="EMBL/GenBank/DDBJ databases">
        <title>Draft genome of the roundworm Trichinella nativa.</title>
        <authorList>
            <person name="Mitreva M."/>
        </authorList>
    </citation>
    <scope>NUCLEOTIDE SEQUENCE [LARGE SCALE GENOMIC DNA]</scope>
    <source>
        <strain evidence="1 2">ISS45</strain>
    </source>
</reference>
<gene>
    <name evidence="1" type="ORF">D917_08282</name>
</gene>
<evidence type="ECO:0000313" key="1">
    <source>
        <dbReference type="EMBL" id="OUC45695.1"/>
    </source>
</evidence>
<protein>
    <submittedName>
        <fullName evidence="1">Uncharacterized protein</fullName>
    </submittedName>
</protein>
<proteinExistence type="predicted"/>
<dbReference type="Proteomes" id="UP000243006">
    <property type="component" value="Unassembled WGS sequence"/>
</dbReference>
<sequence length="62" mass="7158">MLPLENKAISVHDAAYPKADTINFFEPHLDSQMRFISELLHHVRSVRREFNICPGKPLKGEI</sequence>
<accession>A0A1Y3EL55</accession>
<dbReference type="AlphaFoldDB" id="A0A1Y3EL55"/>
<evidence type="ECO:0000313" key="2">
    <source>
        <dbReference type="Proteomes" id="UP000243006"/>
    </source>
</evidence>
<organism evidence="1 2">
    <name type="scientific">Trichinella nativa</name>
    <dbReference type="NCBI Taxonomy" id="6335"/>
    <lineage>
        <taxon>Eukaryota</taxon>
        <taxon>Metazoa</taxon>
        <taxon>Ecdysozoa</taxon>
        <taxon>Nematoda</taxon>
        <taxon>Enoplea</taxon>
        <taxon>Dorylaimia</taxon>
        <taxon>Trichinellida</taxon>
        <taxon>Trichinellidae</taxon>
        <taxon>Trichinella</taxon>
    </lineage>
</organism>